<sequence length="195" mass="20467">MAPRAALALVLLVAACSGPGAAAPARPTTPLVMPTEIAARHAAMDAFGARLFAALAAGRPADVMLGDDELRVLLESDAATRIGAHRATVAMRLGADVGRVPLGLDGSHYLGVCLQDARDEPADGPLGLRADGWTFRRVLVAAERPGGRRVALWVDGLFVFTDAGFGALDLERVESPRPEHSDLEIAPCDMATRLR</sequence>
<dbReference type="AlphaFoldDB" id="A0A0F6SEL5"/>
<gene>
    <name evidence="2" type="ORF">DB32_002553</name>
</gene>
<feature type="chain" id="PRO_5002509506" description="Lipoprotein" evidence="1">
    <location>
        <begin position="23"/>
        <end position="195"/>
    </location>
</feature>
<reference evidence="2 3" key="1">
    <citation type="submission" date="2015-03" db="EMBL/GenBank/DDBJ databases">
        <title>Genome assembly of Sandaracinus amylolyticus DSM 53668.</title>
        <authorList>
            <person name="Sharma G."/>
            <person name="Subramanian S."/>
        </authorList>
    </citation>
    <scope>NUCLEOTIDE SEQUENCE [LARGE SCALE GENOMIC DNA]</scope>
    <source>
        <strain evidence="2 3">DSM 53668</strain>
    </source>
</reference>
<evidence type="ECO:0008006" key="4">
    <source>
        <dbReference type="Google" id="ProtNLM"/>
    </source>
</evidence>
<feature type="signal peptide" evidence="1">
    <location>
        <begin position="1"/>
        <end position="22"/>
    </location>
</feature>
<accession>A0A0F6SEL5</accession>
<evidence type="ECO:0000256" key="1">
    <source>
        <dbReference type="SAM" id="SignalP"/>
    </source>
</evidence>
<keyword evidence="3" id="KW-1185">Reference proteome</keyword>
<dbReference type="STRING" id="927083.DB32_002553"/>
<name>A0A0F6SEL5_9BACT</name>
<proteinExistence type="predicted"/>
<dbReference type="EMBL" id="CP011125">
    <property type="protein sequence ID" value="AKF05404.1"/>
    <property type="molecule type" value="Genomic_DNA"/>
</dbReference>
<dbReference type="RefSeq" id="WP_053232646.1">
    <property type="nucleotide sequence ID" value="NZ_CP011125.1"/>
</dbReference>
<dbReference type="Proteomes" id="UP000034883">
    <property type="component" value="Chromosome"/>
</dbReference>
<keyword evidence="1" id="KW-0732">Signal</keyword>
<evidence type="ECO:0000313" key="2">
    <source>
        <dbReference type="EMBL" id="AKF05404.1"/>
    </source>
</evidence>
<dbReference type="KEGG" id="samy:DB32_002553"/>
<dbReference type="PROSITE" id="PS51257">
    <property type="entry name" value="PROKAR_LIPOPROTEIN"/>
    <property type="match status" value="1"/>
</dbReference>
<organism evidence="2 3">
    <name type="scientific">Sandaracinus amylolyticus</name>
    <dbReference type="NCBI Taxonomy" id="927083"/>
    <lineage>
        <taxon>Bacteria</taxon>
        <taxon>Pseudomonadati</taxon>
        <taxon>Myxococcota</taxon>
        <taxon>Polyangia</taxon>
        <taxon>Polyangiales</taxon>
        <taxon>Sandaracinaceae</taxon>
        <taxon>Sandaracinus</taxon>
    </lineage>
</organism>
<evidence type="ECO:0000313" key="3">
    <source>
        <dbReference type="Proteomes" id="UP000034883"/>
    </source>
</evidence>
<protein>
    <recommendedName>
        <fullName evidence="4">Lipoprotein</fullName>
    </recommendedName>
</protein>